<dbReference type="InterPro" id="IPR051040">
    <property type="entry name" value="COX23"/>
</dbReference>
<keyword evidence="3" id="KW-1015">Disulfide bond</keyword>
<evidence type="ECO:0000256" key="4">
    <source>
        <dbReference type="ARBA" id="ARBA00038205"/>
    </source>
</evidence>
<accession>A0ABD1DUM1</accession>
<evidence type="ECO:0000256" key="3">
    <source>
        <dbReference type="ARBA" id="ARBA00023157"/>
    </source>
</evidence>
<protein>
    <recommendedName>
        <fullName evidence="5">Coiled-coil-helix-coiled-coil-helix domain-containing protein 7</fullName>
    </recommendedName>
</protein>
<dbReference type="SUPFAM" id="SSF47072">
    <property type="entry name" value="Cysteine alpha-hairpin motif"/>
    <property type="match status" value="1"/>
</dbReference>
<evidence type="ECO:0000256" key="1">
    <source>
        <dbReference type="ARBA" id="ARBA00004569"/>
    </source>
</evidence>
<evidence type="ECO:0000256" key="2">
    <source>
        <dbReference type="ARBA" id="ARBA00023128"/>
    </source>
</evidence>
<keyword evidence="2" id="KW-0496">Mitochondrion</keyword>
<keyword evidence="7" id="KW-1185">Reference proteome</keyword>
<comment type="caution">
    <text evidence="6">The sequence shown here is derived from an EMBL/GenBank/DDBJ whole genome shotgun (WGS) entry which is preliminary data.</text>
</comment>
<gene>
    <name evidence="6" type="ORF">pipiens_006017</name>
</gene>
<dbReference type="EMBL" id="JBEHCU010002707">
    <property type="protein sequence ID" value="KAL1402607.1"/>
    <property type="molecule type" value="Genomic_DNA"/>
</dbReference>
<dbReference type="PANTHER" id="PTHR46811:SF1">
    <property type="entry name" value="COILED-COIL-HELIX-COILED-COIL-HELIX DOMAIN-CONTAINING PROTEIN 7"/>
    <property type="match status" value="1"/>
</dbReference>
<organism evidence="6 7">
    <name type="scientific">Culex pipiens pipiens</name>
    <name type="common">Northern house mosquito</name>
    <dbReference type="NCBI Taxonomy" id="38569"/>
    <lineage>
        <taxon>Eukaryota</taxon>
        <taxon>Metazoa</taxon>
        <taxon>Ecdysozoa</taxon>
        <taxon>Arthropoda</taxon>
        <taxon>Hexapoda</taxon>
        <taxon>Insecta</taxon>
        <taxon>Pterygota</taxon>
        <taxon>Neoptera</taxon>
        <taxon>Endopterygota</taxon>
        <taxon>Diptera</taxon>
        <taxon>Nematocera</taxon>
        <taxon>Culicoidea</taxon>
        <taxon>Culicidae</taxon>
        <taxon>Culicinae</taxon>
        <taxon>Culicini</taxon>
        <taxon>Culex</taxon>
        <taxon>Culex</taxon>
    </lineage>
</organism>
<dbReference type="PANTHER" id="PTHR46811">
    <property type="entry name" value="COILED-COIL-HELIX-COILED-COIL-HELIX DOMAIN-CONTAINING PROTEIN 7"/>
    <property type="match status" value="1"/>
</dbReference>
<evidence type="ECO:0000256" key="5">
    <source>
        <dbReference type="ARBA" id="ARBA00039509"/>
    </source>
</evidence>
<dbReference type="InterPro" id="IPR048280">
    <property type="entry name" value="COX6B-like"/>
</dbReference>
<dbReference type="AlphaFoldDB" id="A0ABD1DUM1"/>
<comment type="similarity">
    <text evidence="4">Belongs to the CHCHD7 family.</text>
</comment>
<dbReference type="GO" id="GO:0005758">
    <property type="term" value="C:mitochondrial intermembrane space"/>
    <property type="evidence" value="ECO:0007669"/>
    <property type="project" value="UniProtKB-SubCell"/>
</dbReference>
<dbReference type="PROSITE" id="PS51808">
    <property type="entry name" value="CHCH"/>
    <property type="match status" value="1"/>
</dbReference>
<evidence type="ECO:0000313" key="6">
    <source>
        <dbReference type="EMBL" id="KAL1402607.1"/>
    </source>
</evidence>
<proteinExistence type="inferred from homology"/>
<dbReference type="Pfam" id="PF02297">
    <property type="entry name" value="COX6B"/>
    <property type="match status" value="1"/>
</dbReference>
<dbReference type="Proteomes" id="UP001562425">
    <property type="component" value="Unassembled WGS sequence"/>
</dbReference>
<sequence length="103" mass="12246">MTKFILTFVDKNHLFYLTMPANPDAEKNNPCLREQDLVHKCLNKNNYDNGLCELYFSNYKNCKDFWYRVQRERRAKGLYPYLPDLADRARIKQEYMATKPGGA</sequence>
<name>A0ABD1DUM1_CULPP</name>
<dbReference type="InterPro" id="IPR009069">
    <property type="entry name" value="Cys_alpha_HP_mot_SF"/>
</dbReference>
<comment type="subcellular location">
    <subcellularLocation>
        <location evidence="1">Mitochondrion intermembrane space</location>
    </subcellularLocation>
</comment>
<reference evidence="6 7" key="1">
    <citation type="submission" date="2024-05" db="EMBL/GenBank/DDBJ databases">
        <title>Culex pipiens pipiens assembly and annotation.</title>
        <authorList>
            <person name="Alout H."/>
            <person name="Durand T."/>
        </authorList>
    </citation>
    <scope>NUCLEOTIDE SEQUENCE [LARGE SCALE GENOMIC DNA]</scope>
    <source>
        <strain evidence="6">HA-2024</strain>
        <tissue evidence="6">Whole body</tissue>
    </source>
</reference>
<evidence type="ECO:0000313" key="7">
    <source>
        <dbReference type="Proteomes" id="UP001562425"/>
    </source>
</evidence>